<feature type="site" description="Participates in a stacking interaction with the thymidine ring of dTDP-4-oxo-6-deoxyglucose" evidence="6">
    <location>
        <position position="139"/>
    </location>
</feature>
<sequence length="189" mass="21053">MLSEPTSLPDVILMTPRRFSDSRGFFMEAFRQDKFERQTGLHVSFVQDNQSLSAKANTIRGLHFQAPPHGQGKLVRCLQGGIIDVAVDIRVGSPNFGKSVSVELTSDNDRQLWIPSGFLHGFRTLVDDTIVGYKCTSIYAPNHEGTVIWNDPVLDIDWGTTGACILSERDNQGTPFTSFVSPFKYEQKA</sequence>
<evidence type="ECO:0000313" key="8">
    <source>
        <dbReference type="EMBL" id="GGX72063.1"/>
    </source>
</evidence>
<proteinExistence type="inferred from homology"/>
<dbReference type="AlphaFoldDB" id="A0A918NJC8"/>
<comment type="catalytic activity">
    <reaction evidence="1 7">
        <text>dTDP-4-dehydro-6-deoxy-alpha-D-glucose = dTDP-4-dehydro-beta-L-rhamnose</text>
        <dbReference type="Rhea" id="RHEA:16969"/>
        <dbReference type="ChEBI" id="CHEBI:57649"/>
        <dbReference type="ChEBI" id="CHEBI:62830"/>
        <dbReference type="EC" id="5.1.3.13"/>
    </reaction>
</comment>
<feature type="active site" description="Proton donor" evidence="5">
    <location>
        <position position="133"/>
    </location>
</feature>
<protein>
    <recommendedName>
        <fullName evidence="4 7">dTDP-4-dehydrorhamnose 3,5-epimerase</fullName>
        <ecNumber evidence="3 7">5.1.3.13</ecNumber>
    </recommendedName>
    <alternativeName>
        <fullName evidence="7">Thymidine diphospho-4-keto-rhamnose 3,5-epimerase</fullName>
    </alternativeName>
</protein>
<dbReference type="Pfam" id="PF00908">
    <property type="entry name" value="dTDP_sugar_isom"/>
    <property type="match status" value="1"/>
</dbReference>
<reference evidence="8 9" key="1">
    <citation type="journal article" date="2014" name="Int. J. Syst. Evol. Microbiol.">
        <title>Complete genome sequence of Corynebacterium casei LMG S-19264T (=DSM 44701T), isolated from a smear-ripened cheese.</title>
        <authorList>
            <consortium name="US DOE Joint Genome Institute (JGI-PGF)"/>
            <person name="Walter F."/>
            <person name="Albersmeier A."/>
            <person name="Kalinowski J."/>
            <person name="Ruckert C."/>
        </authorList>
    </citation>
    <scope>NUCLEOTIDE SEQUENCE [LARGE SCALE GENOMIC DNA]</scope>
    <source>
        <strain evidence="8 9">KCTC 23968</strain>
    </source>
</reference>
<comment type="subunit">
    <text evidence="7">Homodimer.</text>
</comment>
<dbReference type="InterPro" id="IPR014710">
    <property type="entry name" value="RmlC-like_jellyroll"/>
</dbReference>
<evidence type="ECO:0000256" key="7">
    <source>
        <dbReference type="RuleBase" id="RU364069"/>
    </source>
</evidence>
<gene>
    <name evidence="8" type="primary">rfbC</name>
    <name evidence="8" type="ORF">GCM10011309_22910</name>
</gene>
<feature type="active site" description="Proton acceptor" evidence="5">
    <location>
        <position position="63"/>
    </location>
</feature>
<dbReference type="GO" id="GO:0019305">
    <property type="term" value="P:dTDP-rhamnose biosynthetic process"/>
    <property type="evidence" value="ECO:0007669"/>
    <property type="project" value="UniProtKB-UniRule"/>
</dbReference>
<evidence type="ECO:0000256" key="3">
    <source>
        <dbReference type="ARBA" id="ARBA00012098"/>
    </source>
</evidence>
<comment type="function">
    <text evidence="2 7">Catalyzes the epimerization of the C3' and C5'positions of dTDP-6-deoxy-D-xylo-4-hexulose, forming dTDP-6-deoxy-L-lyxo-4-hexulose.</text>
</comment>
<dbReference type="GO" id="GO:0005829">
    <property type="term" value="C:cytosol"/>
    <property type="evidence" value="ECO:0007669"/>
    <property type="project" value="TreeGrafter"/>
</dbReference>
<accession>A0A918NJC8</accession>
<comment type="pathway">
    <text evidence="7">Carbohydrate biosynthesis; dTDP-L-rhamnose biosynthesis.</text>
</comment>
<evidence type="ECO:0000313" key="9">
    <source>
        <dbReference type="Proteomes" id="UP000600865"/>
    </source>
</evidence>
<dbReference type="EC" id="5.1.3.13" evidence="3 7"/>
<dbReference type="CDD" id="cd00438">
    <property type="entry name" value="cupin_RmlC"/>
    <property type="match status" value="1"/>
</dbReference>
<comment type="similarity">
    <text evidence="7">Belongs to the dTDP-4-dehydrorhamnose 3,5-epimerase family.</text>
</comment>
<evidence type="ECO:0000256" key="2">
    <source>
        <dbReference type="ARBA" id="ARBA00001997"/>
    </source>
</evidence>
<evidence type="ECO:0000256" key="6">
    <source>
        <dbReference type="PIRSR" id="PIRSR600888-3"/>
    </source>
</evidence>
<dbReference type="InterPro" id="IPR000888">
    <property type="entry name" value="RmlC-like"/>
</dbReference>
<evidence type="ECO:0000256" key="1">
    <source>
        <dbReference type="ARBA" id="ARBA00001298"/>
    </source>
</evidence>
<dbReference type="Gene3D" id="2.60.120.10">
    <property type="entry name" value="Jelly Rolls"/>
    <property type="match status" value="1"/>
</dbReference>
<dbReference type="PANTHER" id="PTHR21047:SF2">
    <property type="entry name" value="THYMIDINE DIPHOSPHO-4-KETO-RHAMNOSE 3,5-EPIMERASE"/>
    <property type="match status" value="1"/>
</dbReference>
<dbReference type="PANTHER" id="PTHR21047">
    <property type="entry name" value="DTDP-6-DEOXY-D-GLUCOSE-3,5 EPIMERASE"/>
    <property type="match status" value="1"/>
</dbReference>
<dbReference type="GO" id="GO:0000271">
    <property type="term" value="P:polysaccharide biosynthetic process"/>
    <property type="evidence" value="ECO:0007669"/>
    <property type="project" value="TreeGrafter"/>
</dbReference>
<keyword evidence="9" id="KW-1185">Reference proteome</keyword>
<name>A0A918NJC8_9PROT</name>
<dbReference type="NCBIfam" id="TIGR01221">
    <property type="entry name" value="rmlC"/>
    <property type="match status" value="1"/>
</dbReference>
<dbReference type="SUPFAM" id="SSF51182">
    <property type="entry name" value="RmlC-like cupins"/>
    <property type="match status" value="1"/>
</dbReference>
<evidence type="ECO:0000256" key="4">
    <source>
        <dbReference type="ARBA" id="ARBA00019595"/>
    </source>
</evidence>
<organism evidence="8 9">
    <name type="scientific">Litorimonas cladophorae</name>
    <dbReference type="NCBI Taxonomy" id="1220491"/>
    <lineage>
        <taxon>Bacteria</taxon>
        <taxon>Pseudomonadati</taxon>
        <taxon>Pseudomonadota</taxon>
        <taxon>Alphaproteobacteria</taxon>
        <taxon>Maricaulales</taxon>
        <taxon>Robiginitomaculaceae</taxon>
    </lineage>
</organism>
<comment type="caution">
    <text evidence="8">The sequence shown here is derived from an EMBL/GenBank/DDBJ whole genome shotgun (WGS) entry which is preliminary data.</text>
</comment>
<dbReference type="RefSeq" id="WP_189585956.1">
    <property type="nucleotide sequence ID" value="NZ_BMYV01000002.1"/>
</dbReference>
<dbReference type="GO" id="GO:0008830">
    <property type="term" value="F:dTDP-4-dehydrorhamnose 3,5-epimerase activity"/>
    <property type="evidence" value="ECO:0007669"/>
    <property type="project" value="UniProtKB-UniRule"/>
</dbReference>
<keyword evidence="7" id="KW-0413">Isomerase</keyword>
<dbReference type="InterPro" id="IPR011051">
    <property type="entry name" value="RmlC_Cupin_sf"/>
</dbReference>
<dbReference type="Proteomes" id="UP000600865">
    <property type="component" value="Unassembled WGS sequence"/>
</dbReference>
<evidence type="ECO:0000256" key="5">
    <source>
        <dbReference type="PIRSR" id="PIRSR600888-1"/>
    </source>
</evidence>
<dbReference type="EMBL" id="BMYV01000002">
    <property type="protein sequence ID" value="GGX72063.1"/>
    <property type="molecule type" value="Genomic_DNA"/>
</dbReference>